<dbReference type="InterPro" id="IPR042302">
    <property type="entry name" value="E1_FCCH_sf"/>
</dbReference>
<reference evidence="1" key="1">
    <citation type="submission" date="2020-03" db="EMBL/GenBank/DDBJ databases">
        <title>The deep terrestrial virosphere.</title>
        <authorList>
            <person name="Holmfeldt K."/>
            <person name="Nilsson E."/>
            <person name="Simone D."/>
            <person name="Lopez-Fernandez M."/>
            <person name="Wu X."/>
            <person name="de Brujin I."/>
            <person name="Lundin D."/>
            <person name="Andersson A."/>
            <person name="Bertilsson S."/>
            <person name="Dopson M."/>
        </authorList>
    </citation>
    <scope>NUCLEOTIDE SEQUENCE</scope>
    <source>
        <strain evidence="1">TM448B01099</strain>
    </source>
</reference>
<organism evidence="1">
    <name type="scientific">viral metagenome</name>
    <dbReference type="NCBI Taxonomy" id="1070528"/>
    <lineage>
        <taxon>unclassified sequences</taxon>
        <taxon>metagenomes</taxon>
        <taxon>organismal metagenomes</taxon>
    </lineage>
</organism>
<gene>
    <name evidence="1" type="ORF">TM448B01099_0001</name>
</gene>
<accession>A0A6M3XM26</accession>
<protein>
    <submittedName>
        <fullName evidence="1">Putative tail tubular protein</fullName>
    </submittedName>
</protein>
<sequence length="340" mass="38007">MSTALTTLDLLNKCKRFILDDPIKTSNDRVIEDAIITASREIASLNGVLPMAWNRETYDEIFTRYYASVSGITKANPGVITADSVDPDLTSDHGFQTNDIVYIAGNGGMERLNKRLFRAKRASATTLTLLTLDGQTGINTTDYETWSSGGTIYHAGIVLPASTIQPTDSWVISRVWGVTFDKYPCNPVTEERAMADRYIDAGGRPGAWRYQKYTYSDFTLTNIDHIVFWYGMPGMRYNVEVKIEKSYPDISTFDKTSYPPHPIEIHDYVWHRALANLATQSERAKRKNITKDGLTGDNVRIEIVNANYWIGKAAQDEIAILAYHRSLLGDIPHASGGMSA</sequence>
<dbReference type="EMBL" id="MT144704">
    <property type="protein sequence ID" value="QJH97833.1"/>
    <property type="molecule type" value="Genomic_DNA"/>
</dbReference>
<dbReference type="AlphaFoldDB" id="A0A6M3XM26"/>
<proteinExistence type="predicted"/>
<evidence type="ECO:0000313" key="1">
    <source>
        <dbReference type="EMBL" id="QJH97833.1"/>
    </source>
</evidence>
<name>A0A6M3XM26_9ZZZZ</name>
<dbReference type="Gene3D" id="2.40.30.180">
    <property type="entry name" value="Ubiquitin-activating enzyme E1, FCCH domain"/>
    <property type="match status" value="1"/>
</dbReference>